<feature type="compositionally biased region" description="Basic and acidic residues" evidence="1">
    <location>
        <begin position="135"/>
        <end position="151"/>
    </location>
</feature>
<evidence type="ECO:0000259" key="3">
    <source>
        <dbReference type="Pfam" id="PF09084"/>
    </source>
</evidence>
<organism evidence="4 5">
    <name type="scientific">Cryobacterium glaciale</name>
    <dbReference type="NCBI Taxonomy" id="1259145"/>
    <lineage>
        <taxon>Bacteria</taxon>
        <taxon>Bacillati</taxon>
        <taxon>Actinomycetota</taxon>
        <taxon>Actinomycetes</taxon>
        <taxon>Micrococcales</taxon>
        <taxon>Microbacteriaceae</taxon>
        <taxon>Cryobacterium</taxon>
    </lineage>
</organism>
<dbReference type="Pfam" id="PF09084">
    <property type="entry name" value="NMT1"/>
    <property type="match status" value="1"/>
</dbReference>
<name>A0A4R8V4G8_9MICO</name>
<dbReference type="AlphaFoldDB" id="A0A4R8V4G8"/>
<evidence type="ECO:0000313" key="4">
    <source>
        <dbReference type="EMBL" id="TFB75965.1"/>
    </source>
</evidence>
<feature type="region of interest" description="Disordered" evidence="1">
    <location>
        <begin position="81"/>
        <end position="164"/>
    </location>
</feature>
<evidence type="ECO:0000256" key="1">
    <source>
        <dbReference type="SAM" id="MobiDB-lite"/>
    </source>
</evidence>
<sequence>MTGLRVAAGMSVIGLALSGRAAADAPAASGDLQTVNVGHVQLAIFSPLYVAEAKGYFEDEGIQLELEAIKQRWRNRCLLRGDGPGRRRALDHRRRTHAHRPGQRQPRSRRTPNVCPTGAGSCFPPQTVRPTRSGGSEEGRLFGHPDRKRISDAPWSPGSEDGSSQRLQLFARHVVSPSTFAHGVEQAGVN</sequence>
<keyword evidence="5" id="KW-1185">Reference proteome</keyword>
<feature type="domain" description="SsuA/THI5-like" evidence="3">
    <location>
        <begin position="45"/>
        <end position="68"/>
    </location>
</feature>
<dbReference type="Proteomes" id="UP000298173">
    <property type="component" value="Unassembled WGS sequence"/>
</dbReference>
<feature type="chain" id="PRO_5039255660" description="SsuA/THI5-like domain-containing protein" evidence="2">
    <location>
        <begin position="22"/>
        <end position="190"/>
    </location>
</feature>
<comment type="caution">
    <text evidence="4">The sequence shown here is derived from an EMBL/GenBank/DDBJ whole genome shotgun (WGS) entry which is preliminary data.</text>
</comment>
<reference evidence="4 5" key="1">
    <citation type="submission" date="2019-03" db="EMBL/GenBank/DDBJ databases">
        <title>Genomics of glacier-inhabiting Cryobacterium strains.</title>
        <authorList>
            <person name="Liu Q."/>
            <person name="Xin Y.-H."/>
        </authorList>
    </citation>
    <scope>NUCLEOTIDE SEQUENCE [LARGE SCALE GENOMIC DNA]</scope>
    <source>
        <strain evidence="4 5">HLT2-23</strain>
    </source>
</reference>
<feature type="compositionally biased region" description="Basic residues" evidence="1">
    <location>
        <begin position="86"/>
        <end position="110"/>
    </location>
</feature>
<dbReference type="OrthoDB" id="7808807at2"/>
<dbReference type="Gene3D" id="3.40.190.10">
    <property type="entry name" value="Periplasmic binding protein-like II"/>
    <property type="match status" value="1"/>
</dbReference>
<evidence type="ECO:0000313" key="5">
    <source>
        <dbReference type="Proteomes" id="UP000298173"/>
    </source>
</evidence>
<proteinExistence type="predicted"/>
<feature type="signal peptide" evidence="2">
    <location>
        <begin position="1"/>
        <end position="21"/>
    </location>
</feature>
<evidence type="ECO:0000256" key="2">
    <source>
        <dbReference type="SAM" id="SignalP"/>
    </source>
</evidence>
<dbReference type="InterPro" id="IPR015168">
    <property type="entry name" value="SsuA/THI5"/>
</dbReference>
<protein>
    <recommendedName>
        <fullName evidence="3">SsuA/THI5-like domain-containing protein</fullName>
    </recommendedName>
</protein>
<keyword evidence="2" id="KW-0732">Signal</keyword>
<gene>
    <name evidence="4" type="ORF">E3O06_04365</name>
</gene>
<accession>A0A4R8V4G8</accession>
<dbReference type="EMBL" id="SOEY01000007">
    <property type="protein sequence ID" value="TFB75965.1"/>
    <property type="molecule type" value="Genomic_DNA"/>
</dbReference>